<dbReference type="STRING" id="931626.Awo_c27860"/>
<gene>
    <name evidence="4" type="ordered locus">Awo_c27860</name>
</gene>
<proteinExistence type="inferred from homology"/>
<dbReference type="Pfam" id="PF00892">
    <property type="entry name" value="EamA"/>
    <property type="match status" value="2"/>
</dbReference>
<feature type="transmembrane region" description="Helical" evidence="2">
    <location>
        <begin position="238"/>
        <end position="255"/>
    </location>
</feature>
<dbReference type="SUPFAM" id="SSF103481">
    <property type="entry name" value="Multidrug resistance efflux transporter EmrE"/>
    <property type="match status" value="2"/>
</dbReference>
<feature type="domain" description="EamA" evidence="3">
    <location>
        <begin position="30"/>
        <end position="164"/>
    </location>
</feature>
<feature type="transmembrane region" description="Helical" evidence="2">
    <location>
        <begin position="292"/>
        <end position="309"/>
    </location>
</feature>
<name>H6LG61_ACEWD</name>
<dbReference type="KEGG" id="awo:Awo_c27860"/>
<reference evidence="4 5" key="2">
    <citation type="journal article" date="2012" name="PLoS ONE">
        <title>An ancient pathway combining carbon dioxide fixation with the generation and utilization of a sodium ion gradient for ATP synthesis.</title>
        <authorList>
            <person name="Poehlein A."/>
            <person name="Schmidt S."/>
            <person name="Kaster A.K."/>
            <person name="Goenrich M."/>
            <person name="Vollmers J."/>
            <person name="Thurmer A."/>
            <person name="Bertsch J."/>
            <person name="Schuchmann K."/>
            <person name="Voigt B."/>
            <person name="Hecker M."/>
            <person name="Daniel R."/>
            <person name="Thauer R.K."/>
            <person name="Gottschalk G."/>
            <person name="Muller V."/>
        </authorList>
    </citation>
    <scope>NUCLEOTIDE SEQUENCE [LARGE SCALE GENOMIC DNA]</scope>
    <source>
        <strain evidence="5">ATCC 29683 / DSM 1030 / JCM 2381 / KCTC 1655 / WB1</strain>
    </source>
</reference>
<sequence length="319" mass="34915">MIDIDIKDNDSISTPNMECFFQNKRRIMSIGIFAAIAAALAAGLIPVLTKALMLDGLSATTILFYRYVVVFVVLGITFIVKKENIKLSIRQVFGLCIFSVFGYGGATFLLAQAFNFMPMGLATMLYFSYPFFVVLIMRVVFKEKPNRTKIIALGIAILGIIFLINFDFQLVNFGSILAMGSGLAYGIYLVSLQKSVLQKLKDPVIIFYLGGISAVIFGLQGCLVSGNPEFLRLPVKGVFFTVALGLITIFVLKMVTYAIKKIGSTQTSLIIAFEAVVTLVLGIVLYGEPWNGNTVFGALLMLVSVILVSRTSDIDIILE</sequence>
<keyword evidence="2" id="KW-0812">Transmembrane</keyword>
<protein>
    <submittedName>
        <fullName evidence="4">Putative membrane protein</fullName>
    </submittedName>
</protein>
<dbReference type="EMBL" id="CP002987">
    <property type="protein sequence ID" value="AFA49537.1"/>
    <property type="molecule type" value="Genomic_DNA"/>
</dbReference>
<dbReference type="AlphaFoldDB" id="H6LG61"/>
<dbReference type="InterPro" id="IPR000620">
    <property type="entry name" value="EamA_dom"/>
</dbReference>
<feature type="transmembrane region" description="Helical" evidence="2">
    <location>
        <begin position="27"/>
        <end position="49"/>
    </location>
</feature>
<feature type="transmembrane region" description="Helical" evidence="2">
    <location>
        <begin position="120"/>
        <end position="141"/>
    </location>
</feature>
<dbReference type="eggNOG" id="COG0697">
    <property type="taxonomic scope" value="Bacteria"/>
</dbReference>
<reference evidence="5" key="1">
    <citation type="submission" date="2011-07" db="EMBL/GenBank/DDBJ databases">
        <title>Complete genome sequence of Acetobacterium woodii.</title>
        <authorList>
            <person name="Poehlein A."/>
            <person name="Schmidt S."/>
            <person name="Kaster A.-K."/>
            <person name="Goenrich M."/>
            <person name="Vollmers J."/>
            <person name="Thuermer A."/>
            <person name="Gottschalk G."/>
            <person name="Thauer R.K."/>
            <person name="Daniel R."/>
            <person name="Mueller V."/>
        </authorList>
    </citation>
    <scope>NUCLEOTIDE SEQUENCE [LARGE SCALE GENOMIC DNA]</scope>
    <source>
        <strain evidence="5">ATCC 29683 / DSM 1030 / JCM 2381 / KCTC 1655 / WB1</strain>
    </source>
</reference>
<dbReference type="PANTHER" id="PTHR22911">
    <property type="entry name" value="ACYL-MALONYL CONDENSING ENZYME-RELATED"/>
    <property type="match status" value="1"/>
</dbReference>
<dbReference type="HOGENOM" id="CLU_033863_9_3_9"/>
<feature type="transmembrane region" description="Helical" evidence="2">
    <location>
        <begin position="61"/>
        <end position="80"/>
    </location>
</feature>
<feature type="transmembrane region" description="Helical" evidence="2">
    <location>
        <begin position="172"/>
        <end position="192"/>
    </location>
</feature>
<dbReference type="GO" id="GO:0016020">
    <property type="term" value="C:membrane"/>
    <property type="evidence" value="ECO:0007669"/>
    <property type="project" value="InterPro"/>
</dbReference>
<evidence type="ECO:0000256" key="2">
    <source>
        <dbReference type="SAM" id="Phobius"/>
    </source>
</evidence>
<feature type="transmembrane region" description="Helical" evidence="2">
    <location>
        <begin position="267"/>
        <end position="286"/>
    </location>
</feature>
<evidence type="ECO:0000313" key="4">
    <source>
        <dbReference type="EMBL" id="AFA49537.1"/>
    </source>
</evidence>
<feature type="domain" description="EamA" evidence="3">
    <location>
        <begin position="173"/>
        <end position="309"/>
    </location>
</feature>
<feature type="transmembrane region" description="Helical" evidence="2">
    <location>
        <begin position="92"/>
        <end position="114"/>
    </location>
</feature>
<dbReference type="Gene3D" id="1.10.3730.20">
    <property type="match status" value="1"/>
</dbReference>
<organism evidence="4 5">
    <name type="scientific">Acetobacterium woodii (strain ATCC 29683 / DSM 1030 / JCM 2381 / KCTC 1655 / WB1)</name>
    <dbReference type="NCBI Taxonomy" id="931626"/>
    <lineage>
        <taxon>Bacteria</taxon>
        <taxon>Bacillati</taxon>
        <taxon>Bacillota</taxon>
        <taxon>Clostridia</taxon>
        <taxon>Eubacteriales</taxon>
        <taxon>Eubacteriaceae</taxon>
        <taxon>Acetobacterium</taxon>
    </lineage>
</organism>
<keyword evidence="2" id="KW-1133">Transmembrane helix</keyword>
<evidence type="ECO:0000313" key="5">
    <source>
        <dbReference type="Proteomes" id="UP000007177"/>
    </source>
</evidence>
<accession>H6LG61</accession>
<dbReference type="PANTHER" id="PTHR22911:SF137">
    <property type="entry name" value="SOLUTE CARRIER FAMILY 35 MEMBER G2-RELATED"/>
    <property type="match status" value="1"/>
</dbReference>
<dbReference type="InterPro" id="IPR037185">
    <property type="entry name" value="EmrE-like"/>
</dbReference>
<feature type="transmembrane region" description="Helical" evidence="2">
    <location>
        <begin position="148"/>
        <end position="166"/>
    </location>
</feature>
<comment type="similarity">
    <text evidence="1">Belongs to the EamA transporter family.</text>
</comment>
<keyword evidence="5" id="KW-1185">Reference proteome</keyword>
<dbReference type="Proteomes" id="UP000007177">
    <property type="component" value="Chromosome"/>
</dbReference>
<feature type="transmembrane region" description="Helical" evidence="2">
    <location>
        <begin position="204"/>
        <end position="226"/>
    </location>
</feature>
<evidence type="ECO:0000256" key="1">
    <source>
        <dbReference type="ARBA" id="ARBA00007362"/>
    </source>
</evidence>
<evidence type="ECO:0000259" key="3">
    <source>
        <dbReference type="Pfam" id="PF00892"/>
    </source>
</evidence>
<keyword evidence="2" id="KW-0472">Membrane</keyword>